<dbReference type="AlphaFoldDB" id="A0A8B6DZ07"/>
<accession>A0A8B6DZ07</accession>
<evidence type="ECO:0000256" key="1">
    <source>
        <dbReference type="SAM" id="MobiDB-lite"/>
    </source>
</evidence>
<organism evidence="2 3">
    <name type="scientific">Mytilus galloprovincialis</name>
    <name type="common">Mediterranean mussel</name>
    <dbReference type="NCBI Taxonomy" id="29158"/>
    <lineage>
        <taxon>Eukaryota</taxon>
        <taxon>Metazoa</taxon>
        <taxon>Spiralia</taxon>
        <taxon>Lophotrochozoa</taxon>
        <taxon>Mollusca</taxon>
        <taxon>Bivalvia</taxon>
        <taxon>Autobranchia</taxon>
        <taxon>Pteriomorphia</taxon>
        <taxon>Mytilida</taxon>
        <taxon>Mytiloidea</taxon>
        <taxon>Mytilidae</taxon>
        <taxon>Mytilinae</taxon>
        <taxon>Mytilus</taxon>
    </lineage>
</organism>
<sequence>MGSACTKPNSKFIPFENDSDEVRIPPKEDGYPDPRYVYNITDKSLKRGATLFADPNHITGSETADRSRTLPMTKAELDKHARKTPKSALDSFDDLIAYLEKPLYGKASRDEVMVRSLLVWLSNQKISSFKSKKGRSDTPRGFLCLLGQDRSQSDMQILMHNGEAVSKMATVLHQMLGILWQRQSVYAVVRH</sequence>
<name>A0A8B6DZ07_MYTGA</name>
<protein>
    <submittedName>
        <fullName evidence="2">Uncharacterized protein</fullName>
    </submittedName>
</protein>
<evidence type="ECO:0000313" key="3">
    <source>
        <dbReference type="Proteomes" id="UP000596742"/>
    </source>
</evidence>
<gene>
    <name evidence="2" type="ORF">MGAL_10B012437</name>
</gene>
<comment type="caution">
    <text evidence="2">The sequence shown here is derived from an EMBL/GenBank/DDBJ whole genome shotgun (WGS) entry which is preliminary data.</text>
</comment>
<proteinExistence type="predicted"/>
<keyword evidence="3" id="KW-1185">Reference proteome</keyword>
<evidence type="ECO:0000313" key="2">
    <source>
        <dbReference type="EMBL" id="VDI26498.1"/>
    </source>
</evidence>
<feature type="compositionally biased region" description="Basic and acidic residues" evidence="1">
    <location>
        <begin position="20"/>
        <end position="30"/>
    </location>
</feature>
<dbReference type="EMBL" id="UYJE01004256">
    <property type="protein sequence ID" value="VDI26498.1"/>
    <property type="molecule type" value="Genomic_DNA"/>
</dbReference>
<reference evidence="2" key="1">
    <citation type="submission" date="2018-11" db="EMBL/GenBank/DDBJ databases">
        <authorList>
            <person name="Alioto T."/>
            <person name="Alioto T."/>
        </authorList>
    </citation>
    <scope>NUCLEOTIDE SEQUENCE</scope>
</reference>
<feature type="region of interest" description="Disordered" evidence="1">
    <location>
        <begin position="1"/>
        <end position="30"/>
    </location>
</feature>
<dbReference type="Proteomes" id="UP000596742">
    <property type="component" value="Unassembled WGS sequence"/>
</dbReference>